<dbReference type="Proteomes" id="UP000095282">
    <property type="component" value="Unplaced"/>
</dbReference>
<organism evidence="2 3">
    <name type="scientific">Caenorhabditis tropicalis</name>
    <dbReference type="NCBI Taxonomy" id="1561998"/>
    <lineage>
        <taxon>Eukaryota</taxon>
        <taxon>Metazoa</taxon>
        <taxon>Ecdysozoa</taxon>
        <taxon>Nematoda</taxon>
        <taxon>Chromadorea</taxon>
        <taxon>Rhabditida</taxon>
        <taxon>Rhabditina</taxon>
        <taxon>Rhabditomorpha</taxon>
        <taxon>Rhabditoidea</taxon>
        <taxon>Rhabditidae</taxon>
        <taxon>Peloderinae</taxon>
        <taxon>Caenorhabditis</taxon>
    </lineage>
</organism>
<dbReference type="AlphaFoldDB" id="A0A1I7TS52"/>
<dbReference type="InterPro" id="IPR001810">
    <property type="entry name" value="F-box_dom"/>
</dbReference>
<feature type="domain" description="F-box" evidence="1">
    <location>
        <begin position="32"/>
        <end position="71"/>
    </location>
</feature>
<protein>
    <submittedName>
        <fullName evidence="3">F-box domain-containing protein</fullName>
    </submittedName>
</protein>
<dbReference type="PANTHER" id="PTHR31006:SF3">
    <property type="entry name" value="F-BOX DOMAIN-CONTAINING PROTEIN-RELATED"/>
    <property type="match status" value="1"/>
</dbReference>
<accession>A0A1I7TS52</accession>
<name>A0A1I7TS52_9PELO</name>
<dbReference type="InterPro" id="IPR042317">
    <property type="entry name" value="She-1-like"/>
</dbReference>
<sequence>MSEKIENSSETLDAKIAKECTMDEPRGEFEKWNKLPPEIKMMVIKRMDLKPRTLLRRTSRTEKSLVDMLIVREYKLDYVSFDDGIIVLKNDVETIEIRRNNKTEEEYLNMVASFFEQVFKKAEVKVINIFDLPKLETLDVIIPPNSFKIHELAIHCPNRAVSKTALWFLEKTWSNIENLHIGRTFGYIFINAYEATQSLNTVRKMFSIFANDHYTVYNGILQWSNSEHEIGSKIRISKYEYREDFISVERLFAMLDDQFGDRIISWIDLTPRLTTNNPQKHILIHFDCIEHPDFPCFCGVVIPADIPDSEVQEYLDFHLIYE</sequence>
<evidence type="ECO:0000259" key="1">
    <source>
        <dbReference type="Pfam" id="PF00646"/>
    </source>
</evidence>
<reference evidence="3" key="1">
    <citation type="submission" date="2016-11" db="UniProtKB">
        <authorList>
            <consortium name="WormBaseParasite"/>
        </authorList>
    </citation>
    <scope>IDENTIFICATION</scope>
</reference>
<dbReference type="WBParaSite" id="Csp11.Scaffold629.g11232.t1">
    <property type="protein sequence ID" value="Csp11.Scaffold629.g11232.t1"/>
    <property type="gene ID" value="Csp11.Scaffold629.g11232"/>
</dbReference>
<evidence type="ECO:0000313" key="3">
    <source>
        <dbReference type="WBParaSite" id="Csp11.Scaffold629.g11232.t1"/>
    </source>
</evidence>
<dbReference type="Pfam" id="PF00646">
    <property type="entry name" value="F-box"/>
    <property type="match status" value="1"/>
</dbReference>
<evidence type="ECO:0000313" key="2">
    <source>
        <dbReference type="Proteomes" id="UP000095282"/>
    </source>
</evidence>
<proteinExistence type="predicted"/>
<dbReference type="PANTHER" id="PTHR31006">
    <property type="entry name" value="F-BOX DOMAIN-CONTAINING PROTEIN-RELATED-RELATED"/>
    <property type="match status" value="1"/>
</dbReference>
<keyword evidence="2" id="KW-1185">Reference proteome</keyword>